<evidence type="ECO:0000256" key="4">
    <source>
        <dbReference type="ARBA" id="ARBA00022827"/>
    </source>
</evidence>
<comment type="caution">
    <text evidence="9">The sequence shown here is derived from an EMBL/GenBank/DDBJ whole genome shotgun (WGS) entry which is preliminary data.</text>
</comment>
<keyword evidence="3 6" id="KW-0285">Flavoprotein</keyword>
<comment type="cofactor">
    <cofactor evidence="1 6">
        <name>FAD</name>
        <dbReference type="ChEBI" id="CHEBI:57692"/>
    </cofactor>
</comment>
<evidence type="ECO:0000256" key="5">
    <source>
        <dbReference type="ARBA" id="ARBA00023002"/>
    </source>
</evidence>
<evidence type="ECO:0000256" key="2">
    <source>
        <dbReference type="ARBA" id="ARBA00009347"/>
    </source>
</evidence>
<keyword evidence="10" id="KW-1185">Reference proteome</keyword>
<dbReference type="InterPro" id="IPR036250">
    <property type="entry name" value="AcylCo_DH-like_C"/>
</dbReference>
<dbReference type="SUPFAM" id="SSF47203">
    <property type="entry name" value="Acyl-CoA dehydrogenase C-terminal domain-like"/>
    <property type="match status" value="1"/>
</dbReference>
<dbReference type="InterPro" id="IPR046373">
    <property type="entry name" value="Acyl-CoA_Oxase/DH_mid-dom_sf"/>
</dbReference>
<dbReference type="Gene3D" id="1.10.540.10">
    <property type="entry name" value="Acyl-CoA dehydrogenase/oxidase, N-terminal domain"/>
    <property type="match status" value="1"/>
</dbReference>
<dbReference type="InterPro" id="IPR009075">
    <property type="entry name" value="AcylCo_DH/oxidase_C"/>
</dbReference>
<dbReference type="InterPro" id="IPR009100">
    <property type="entry name" value="AcylCoA_DH/oxidase_NM_dom_sf"/>
</dbReference>
<evidence type="ECO:0000256" key="3">
    <source>
        <dbReference type="ARBA" id="ARBA00022630"/>
    </source>
</evidence>
<dbReference type="RefSeq" id="WP_311667427.1">
    <property type="nucleotide sequence ID" value="NZ_JAVREO010000007.1"/>
</dbReference>
<evidence type="ECO:0000259" key="8">
    <source>
        <dbReference type="Pfam" id="PF02770"/>
    </source>
</evidence>
<dbReference type="Proteomes" id="UP001183410">
    <property type="component" value="Unassembled WGS sequence"/>
</dbReference>
<gene>
    <name evidence="9" type="ORF">RM844_13825</name>
</gene>
<feature type="domain" description="Acyl-CoA dehydrogenase/oxidase C-terminal" evidence="7">
    <location>
        <begin position="283"/>
        <end position="368"/>
    </location>
</feature>
<dbReference type="SUPFAM" id="SSF56645">
    <property type="entry name" value="Acyl-CoA dehydrogenase NM domain-like"/>
    <property type="match status" value="1"/>
</dbReference>
<keyword evidence="5 6" id="KW-0560">Oxidoreductase</keyword>
<accession>A0ABU2JQV8</accession>
<proteinExistence type="inferred from homology"/>
<reference evidence="10" key="1">
    <citation type="submission" date="2023-07" db="EMBL/GenBank/DDBJ databases">
        <title>30 novel species of actinomycetes from the DSMZ collection.</title>
        <authorList>
            <person name="Nouioui I."/>
        </authorList>
    </citation>
    <scope>NUCLEOTIDE SEQUENCE [LARGE SCALE GENOMIC DNA]</scope>
    <source>
        <strain evidence="10">DSM 44915</strain>
    </source>
</reference>
<evidence type="ECO:0000259" key="7">
    <source>
        <dbReference type="Pfam" id="PF00441"/>
    </source>
</evidence>
<dbReference type="PANTHER" id="PTHR48083">
    <property type="entry name" value="MEDIUM-CHAIN SPECIFIC ACYL-COA DEHYDROGENASE, MITOCHONDRIAL-RELATED"/>
    <property type="match status" value="1"/>
</dbReference>
<evidence type="ECO:0000256" key="1">
    <source>
        <dbReference type="ARBA" id="ARBA00001974"/>
    </source>
</evidence>
<sequence>MARLTAELRELRAGCRELAGELREIALAVDAEPRDTDRLRANAALELLRVVGTPRRHRAAAVPGWAEPFADSALARVVGNVELARGDVGALNACAAPSLAGLTVDALGDRDQQDYFYGTLARHGCWTFFGMTEPEHGSDATAMRTRLAGDDAGGYRLHGVKRYVANAVRGEIGVVFARTGPTPLAIRAVLLRRGAPGLGGSDLEMLGLRGARLGELTFDGVPVPAEHLLGRRLPASRRGLWGANRAFGVVRLQIAAQALGAGYAMRDEVRALRPGWDGHRPVTARLDAARELLYDLAAASDADPDDRRPPSLAKLHTAALAVEVGRWAESVLPAGALVERPLLEKWCRDVMAFEFMDGTSHMLRLTVAPDAAPRREGSR</sequence>
<dbReference type="EMBL" id="JAVREO010000007">
    <property type="protein sequence ID" value="MDT0267365.1"/>
    <property type="molecule type" value="Genomic_DNA"/>
</dbReference>
<evidence type="ECO:0000256" key="6">
    <source>
        <dbReference type="RuleBase" id="RU362125"/>
    </source>
</evidence>
<dbReference type="InterPro" id="IPR050741">
    <property type="entry name" value="Acyl-CoA_dehydrogenase"/>
</dbReference>
<evidence type="ECO:0000313" key="10">
    <source>
        <dbReference type="Proteomes" id="UP001183410"/>
    </source>
</evidence>
<dbReference type="Gene3D" id="2.40.110.10">
    <property type="entry name" value="Butyryl-CoA Dehydrogenase, subunit A, domain 2"/>
    <property type="match status" value="1"/>
</dbReference>
<dbReference type="CDD" id="cd00567">
    <property type="entry name" value="ACAD"/>
    <property type="match status" value="1"/>
</dbReference>
<dbReference type="GO" id="GO:0016491">
    <property type="term" value="F:oxidoreductase activity"/>
    <property type="evidence" value="ECO:0007669"/>
    <property type="project" value="UniProtKB-KW"/>
</dbReference>
<dbReference type="PANTHER" id="PTHR48083:SF2">
    <property type="entry name" value="MEDIUM-CHAIN SPECIFIC ACYL-COA DEHYDROGENASE, MITOCHONDRIAL"/>
    <property type="match status" value="1"/>
</dbReference>
<dbReference type="EC" id="1.-.-.-" evidence="9"/>
<dbReference type="Pfam" id="PF00441">
    <property type="entry name" value="Acyl-CoA_dh_1"/>
    <property type="match status" value="1"/>
</dbReference>
<protein>
    <submittedName>
        <fullName evidence="9">Acyl-CoA dehydrogenase family protein</fullName>
        <ecNumber evidence="9">1.-.-.-</ecNumber>
    </submittedName>
</protein>
<keyword evidence="4 6" id="KW-0274">FAD</keyword>
<dbReference type="InterPro" id="IPR037069">
    <property type="entry name" value="AcylCoA_DH/ox_N_sf"/>
</dbReference>
<dbReference type="Pfam" id="PF02770">
    <property type="entry name" value="Acyl-CoA_dh_M"/>
    <property type="match status" value="1"/>
</dbReference>
<organism evidence="9 10">
    <name type="scientific">Streptomyces chisholmiae</name>
    <dbReference type="NCBI Taxonomy" id="3075540"/>
    <lineage>
        <taxon>Bacteria</taxon>
        <taxon>Bacillati</taxon>
        <taxon>Actinomycetota</taxon>
        <taxon>Actinomycetes</taxon>
        <taxon>Kitasatosporales</taxon>
        <taxon>Streptomycetaceae</taxon>
        <taxon>Streptomyces</taxon>
    </lineage>
</organism>
<dbReference type="InterPro" id="IPR006091">
    <property type="entry name" value="Acyl-CoA_Oxase/DH_mid-dom"/>
</dbReference>
<evidence type="ECO:0000313" key="9">
    <source>
        <dbReference type="EMBL" id="MDT0267365.1"/>
    </source>
</evidence>
<dbReference type="Gene3D" id="1.20.140.10">
    <property type="entry name" value="Butyryl-CoA Dehydrogenase, subunit A, domain 3"/>
    <property type="match status" value="2"/>
</dbReference>
<feature type="domain" description="Acyl-CoA oxidase/dehydrogenase middle" evidence="8">
    <location>
        <begin position="129"/>
        <end position="221"/>
    </location>
</feature>
<comment type="similarity">
    <text evidence="2 6">Belongs to the acyl-CoA dehydrogenase family.</text>
</comment>
<name>A0ABU2JQV8_9ACTN</name>